<dbReference type="PANTHER" id="PTHR43252">
    <property type="entry name" value="TRANSCRIPTIONAL REGULATOR YQJI"/>
    <property type="match status" value="1"/>
</dbReference>
<dbReference type="Proteomes" id="UP000818603">
    <property type="component" value="Unassembled WGS sequence"/>
</dbReference>
<comment type="caution">
    <text evidence="2">The sequence shown here is derived from an EMBL/GenBank/DDBJ whole genome shotgun (WGS) entry which is preliminary data.</text>
</comment>
<dbReference type="AlphaFoldDB" id="A0A8J3EQ24"/>
<dbReference type="SUPFAM" id="SSF46785">
    <property type="entry name" value="Winged helix' DNA-binding domain"/>
    <property type="match status" value="1"/>
</dbReference>
<evidence type="ECO:0000313" key="3">
    <source>
        <dbReference type="EMBL" id="NHK26862.1"/>
    </source>
</evidence>
<proteinExistence type="predicted"/>
<dbReference type="Pfam" id="PF03551">
    <property type="entry name" value="PadR"/>
    <property type="match status" value="1"/>
</dbReference>
<dbReference type="EMBL" id="BMGZ01000001">
    <property type="protein sequence ID" value="GGH93640.1"/>
    <property type="molecule type" value="Genomic_DNA"/>
</dbReference>
<gene>
    <name evidence="3" type="ORF">FF098_002940</name>
    <name evidence="2" type="ORF">GCM10011355_05950</name>
</gene>
<dbReference type="InterPro" id="IPR036388">
    <property type="entry name" value="WH-like_DNA-bd_sf"/>
</dbReference>
<feature type="domain" description="Transcription regulator PadR N-terminal" evidence="1">
    <location>
        <begin position="11"/>
        <end position="82"/>
    </location>
</feature>
<dbReference type="InterPro" id="IPR005149">
    <property type="entry name" value="Tscrpt_reg_PadR_N"/>
</dbReference>
<accession>A0A8J3EQ24</accession>
<sequence length="178" mass="19019">MKTLTPLNYALLGLLNRAPLTGYEVMQVFQTTPLGGYSSSPGAIYPALKKLRHAGLLTVSGNGASGRGDTLAVTAEGKAMLKAWLLEAPVEGAGVDLPGQMLKFTFTGDMLTKRQQLSFIDRLEKAIDSAISSLAASRDRIRSNLGTHDILAVEAGLLQYRAAADWCALARRELSKGK</sequence>
<reference evidence="3 5" key="2">
    <citation type="submission" date="2020-02" db="EMBL/GenBank/DDBJ databases">
        <title>Genome sequence of Parvularcula flava strain NH6-79.</title>
        <authorList>
            <person name="Abdul Karim M.H."/>
            <person name="Lam M.Q."/>
            <person name="Chen S.J."/>
            <person name="Yahya A."/>
            <person name="Shahir S."/>
            <person name="Shamsir M.S."/>
            <person name="Chong C.S."/>
        </authorList>
    </citation>
    <scope>NUCLEOTIDE SEQUENCE [LARGE SCALE GENOMIC DNA]</scope>
    <source>
        <strain evidence="3 5">NH6-79</strain>
    </source>
</reference>
<dbReference type="Gene3D" id="1.10.10.10">
    <property type="entry name" value="Winged helix-like DNA-binding domain superfamily/Winged helix DNA-binding domain"/>
    <property type="match status" value="1"/>
</dbReference>
<reference evidence="2" key="3">
    <citation type="submission" date="2020-09" db="EMBL/GenBank/DDBJ databases">
        <authorList>
            <person name="Sun Q."/>
            <person name="Zhou Y."/>
        </authorList>
    </citation>
    <scope>NUCLEOTIDE SEQUENCE</scope>
    <source>
        <strain evidence="2">CGMCC 1.14984</strain>
    </source>
</reference>
<dbReference type="RefSeq" id="WP_166426291.1">
    <property type="nucleotide sequence ID" value="NZ_BMGZ01000001.1"/>
</dbReference>
<evidence type="ECO:0000259" key="1">
    <source>
        <dbReference type="Pfam" id="PF03551"/>
    </source>
</evidence>
<dbReference type="Proteomes" id="UP000621856">
    <property type="component" value="Unassembled WGS sequence"/>
</dbReference>
<name>A0A8J3EQ24_9PROT</name>
<protein>
    <recommendedName>
        <fullName evidence="1">Transcription regulator PadR N-terminal domain-containing protein</fullName>
    </recommendedName>
</protein>
<evidence type="ECO:0000313" key="2">
    <source>
        <dbReference type="EMBL" id="GGH93640.1"/>
    </source>
</evidence>
<dbReference type="InterPro" id="IPR036390">
    <property type="entry name" value="WH_DNA-bd_sf"/>
</dbReference>
<dbReference type="EMBL" id="VCJR02000001">
    <property type="protein sequence ID" value="NHK26862.1"/>
    <property type="molecule type" value="Genomic_DNA"/>
</dbReference>
<evidence type="ECO:0000313" key="4">
    <source>
        <dbReference type="Proteomes" id="UP000621856"/>
    </source>
</evidence>
<keyword evidence="5" id="KW-1185">Reference proteome</keyword>
<organism evidence="2 4">
    <name type="scientific">Aquisalinus luteolus</name>
    <dbReference type="NCBI Taxonomy" id="1566827"/>
    <lineage>
        <taxon>Bacteria</taxon>
        <taxon>Pseudomonadati</taxon>
        <taxon>Pseudomonadota</taxon>
        <taxon>Alphaproteobacteria</taxon>
        <taxon>Parvularculales</taxon>
        <taxon>Parvularculaceae</taxon>
        <taxon>Aquisalinus</taxon>
    </lineage>
</organism>
<evidence type="ECO:0000313" key="5">
    <source>
        <dbReference type="Proteomes" id="UP000818603"/>
    </source>
</evidence>
<reference evidence="2" key="1">
    <citation type="journal article" date="2014" name="Int. J. Syst. Evol. Microbiol.">
        <title>Complete genome sequence of Corynebacterium casei LMG S-19264T (=DSM 44701T), isolated from a smear-ripened cheese.</title>
        <authorList>
            <consortium name="US DOE Joint Genome Institute (JGI-PGF)"/>
            <person name="Walter F."/>
            <person name="Albersmeier A."/>
            <person name="Kalinowski J."/>
            <person name="Ruckert C."/>
        </authorList>
    </citation>
    <scope>NUCLEOTIDE SEQUENCE</scope>
    <source>
        <strain evidence="2">CGMCC 1.14984</strain>
    </source>
</reference>
<dbReference type="PANTHER" id="PTHR43252:SF6">
    <property type="entry name" value="NEGATIVE TRANSCRIPTION REGULATOR PADR"/>
    <property type="match status" value="1"/>
</dbReference>